<evidence type="ECO:0000313" key="2">
    <source>
        <dbReference type="Proteomes" id="UP001055093"/>
    </source>
</evidence>
<name>A0ABQ4V1S3_9HYPH</name>
<sequence length="139" mass="15256">MQLFAYVVNGVVREIISLDDGIRPGTDIYTAEFAAQLHVCEPSVEVGDLFEDGNFRKPDPLPEPDPLPVITYKADIYRRCTDAEAEAIEMALAAAPVRQRRLFESALHLDHSDAAFAFAQEAMVGMFGKDRADALLAAS</sequence>
<protein>
    <submittedName>
        <fullName evidence="1">Uncharacterized protein</fullName>
    </submittedName>
</protein>
<dbReference type="Proteomes" id="UP001055093">
    <property type="component" value="Unassembled WGS sequence"/>
</dbReference>
<comment type="caution">
    <text evidence="1">The sequence shown here is derived from an EMBL/GenBank/DDBJ whole genome shotgun (WGS) entry which is preliminary data.</text>
</comment>
<gene>
    <name evidence="1" type="ORF">BGCPKDLD_3900</name>
</gene>
<reference evidence="1" key="2">
    <citation type="submission" date="2021-08" db="EMBL/GenBank/DDBJ databases">
        <authorList>
            <person name="Tani A."/>
            <person name="Ola A."/>
            <person name="Ogura Y."/>
            <person name="Katsura K."/>
            <person name="Hayashi T."/>
        </authorList>
    </citation>
    <scope>NUCLEOTIDE SEQUENCE</scope>
    <source>
        <strain evidence="1">DSM 14458</strain>
    </source>
</reference>
<reference evidence="1" key="1">
    <citation type="journal article" date="2021" name="Front. Microbiol.">
        <title>Comprehensive Comparative Genomics and Phenotyping of Methylobacterium Species.</title>
        <authorList>
            <person name="Alessa O."/>
            <person name="Ogura Y."/>
            <person name="Fujitani Y."/>
            <person name="Takami H."/>
            <person name="Hayashi T."/>
            <person name="Sahin N."/>
            <person name="Tani A."/>
        </authorList>
    </citation>
    <scope>NUCLEOTIDE SEQUENCE</scope>
    <source>
        <strain evidence="1">DSM 14458</strain>
    </source>
</reference>
<proteinExistence type="predicted"/>
<dbReference type="EMBL" id="BPRE01000013">
    <property type="protein sequence ID" value="GJE77297.1"/>
    <property type="molecule type" value="Genomic_DNA"/>
</dbReference>
<organism evidence="1 2">
    <name type="scientific">Methylorubrum suomiense</name>
    <dbReference type="NCBI Taxonomy" id="144191"/>
    <lineage>
        <taxon>Bacteria</taxon>
        <taxon>Pseudomonadati</taxon>
        <taxon>Pseudomonadota</taxon>
        <taxon>Alphaproteobacteria</taxon>
        <taxon>Hyphomicrobiales</taxon>
        <taxon>Methylobacteriaceae</taxon>
        <taxon>Methylorubrum</taxon>
    </lineage>
</organism>
<evidence type="ECO:0000313" key="1">
    <source>
        <dbReference type="EMBL" id="GJE77297.1"/>
    </source>
</evidence>
<keyword evidence="2" id="KW-1185">Reference proteome</keyword>
<dbReference type="RefSeq" id="WP_238308414.1">
    <property type="nucleotide sequence ID" value="NZ_BPRE01000013.1"/>
</dbReference>
<accession>A0ABQ4V1S3</accession>